<proteinExistence type="predicted"/>
<gene>
    <name evidence="1" type="ORF">SVIO_076980</name>
</gene>
<dbReference type="EMBL" id="BJHW01000001">
    <property type="protein sequence ID" value="GDY57075.1"/>
    <property type="molecule type" value="Genomic_DNA"/>
</dbReference>
<organism evidence="1 2">
    <name type="scientific">Streptomyces violaceusniger</name>
    <dbReference type="NCBI Taxonomy" id="68280"/>
    <lineage>
        <taxon>Bacteria</taxon>
        <taxon>Bacillati</taxon>
        <taxon>Actinomycetota</taxon>
        <taxon>Actinomycetes</taxon>
        <taxon>Kitasatosporales</taxon>
        <taxon>Streptomycetaceae</taxon>
        <taxon>Streptomyces</taxon>
        <taxon>Streptomyces violaceusniger group</taxon>
    </lineage>
</organism>
<evidence type="ECO:0000313" key="1">
    <source>
        <dbReference type="EMBL" id="GDY57075.1"/>
    </source>
</evidence>
<reference evidence="1 2" key="1">
    <citation type="journal article" date="2020" name="Int. J. Syst. Evol. Microbiol.">
        <title>Reclassification of Streptomyces castelarensis and Streptomyces sporoclivatus as later heterotypic synonyms of Streptomyces antimycoticus.</title>
        <authorList>
            <person name="Komaki H."/>
            <person name="Tamura T."/>
        </authorList>
    </citation>
    <scope>NUCLEOTIDE SEQUENCE [LARGE SCALE GENOMIC DNA]</scope>
    <source>
        <strain evidence="1 2">NBRC 13459</strain>
    </source>
</reference>
<sequence length="148" mass="15325">MRLWLPLRLRSGTRPGNAVAGPREAVATLRARTLLPGELLTLGGLRLLALGGAVRRVRSGLTGLTGLGRLSGLARVHRLSGVSGLSGVFGLPRLGRGVGLCVGLLVLPLALLVRGGRLREAVAAWDGRRPRPRARTARAGRGLGPGCG</sequence>
<evidence type="ECO:0000313" key="2">
    <source>
        <dbReference type="Proteomes" id="UP000301309"/>
    </source>
</evidence>
<accession>A0A4D4L7J9</accession>
<dbReference type="AlphaFoldDB" id="A0A4D4L7J9"/>
<keyword evidence="2" id="KW-1185">Reference proteome</keyword>
<comment type="caution">
    <text evidence="1">The sequence shown here is derived from an EMBL/GenBank/DDBJ whole genome shotgun (WGS) entry which is preliminary data.</text>
</comment>
<name>A0A4D4L7J9_STRVO</name>
<protein>
    <submittedName>
        <fullName evidence="1">Uncharacterized protein</fullName>
    </submittedName>
</protein>
<dbReference type="Proteomes" id="UP000301309">
    <property type="component" value="Unassembled WGS sequence"/>
</dbReference>